<dbReference type="InterPro" id="IPR036390">
    <property type="entry name" value="WH_DNA-bd_sf"/>
</dbReference>
<dbReference type="Pfam" id="PF00480">
    <property type="entry name" value="ROK"/>
    <property type="match status" value="1"/>
</dbReference>
<dbReference type="Gene3D" id="3.30.420.40">
    <property type="match status" value="2"/>
</dbReference>
<gene>
    <name evidence="2" type="ORF">CLV28_2270</name>
</gene>
<dbReference type="GO" id="GO:0016301">
    <property type="term" value="F:kinase activity"/>
    <property type="evidence" value="ECO:0007669"/>
    <property type="project" value="UniProtKB-KW"/>
</dbReference>
<dbReference type="SUPFAM" id="SSF53067">
    <property type="entry name" value="Actin-like ATPase domain"/>
    <property type="match status" value="1"/>
</dbReference>
<keyword evidence="3" id="KW-1185">Reference proteome</keyword>
<dbReference type="InterPro" id="IPR036388">
    <property type="entry name" value="WH-like_DNA-bd_sf"/>
</dbReference>
<evidence type="ECO:0000313" key="3">
    <source>
        <dbReference type="Proteomes" id="UP000231693"/>
    </source>
</evidence>
<dbReference type="InterPro" id="IPR043129">
    <property type="entry name" value="ATPase_NBD"/>
</dbReference>
<reference evidence="2 3" key="1">
    <citation type="submission" date="2017-11" db="EMBL/GenBank/DDBJ databases">
        <title>Genomic Encyclopedia of Archaeal and Bacterial Type Strains, Phase II (KMG-II): From Individual Species to Whole Genera.</title>
        <authorList>
            <person name="Goeker M."/>
        </authorList>
    </citation>
    <scope>NUCLEOTIDE SEQUENCE [LARGE SCALE GENOMIC DNA]</scope>
    <source>
        <strain evidence="2 3">DSM 25478</strain>
    </source>
</reference>
<keyword evidence="2" id="KW-0808">Transferase</keyword>
<comment type="similarity">
    <text evidence="1">Belongs to the ROK (NagC/XylR) family.</text>
</comment>
<proteinExistence type="inferred from homology"/>
<dbReference type="SUPFAM" id="SSF46785">
    <property type="entry name" value="Winged helix' DNA-binding domain"/>
    <property type="match status" value="1"/>
</dbReference>
<dbReference type="Gene3D" id="1.10.10.10">
    <property type="entry name" value="Winged helix-like DNA-binding domain superfamily/Winged helix DNA-binding domain"/>
    <property type="match status" value="1"/>
</dbReference>
<protein>
    <submittedName>
        <fullName evidence="2">Putative NBD/HSP70 family sugar kinase</fullName>
    </submittedName>
</protein>
<dbReference type="CDD" id="cd23763">
    <property type="entry name" value="ASKHA_ATPase_ROK"/>
    <property type="match status" value="1"/>
</dbReference>
<comment type="caution">
    <text evidence="2">The sequence shown here is derived from an EMBL/GenBank/DDBJ whole genome shotgun (WGS) entry which is preliminary data.</text>
</comment>
<accession>A0A2M9CET3</accession>
<organism evidence="2 3">
    <name type="scientific">Sediminihabitans luteus</name>
    <dbReference type="NCBI Taxonomy" id="1138585"/>
    <lineage>
        <taxon>Bacteria</taxon>
        <taxon>Bacillati</taxon>
        <taxon>Actinomycetota</taxon>
        <taxon>Actinomycetes</taxon>
        <taxon>Micrococcales</taxon>
        <taxon>Cellulomonadaceae</taxon>
        <taxon>Sediminihabitans</taxon>
    </lineage>
</organism>
<dbReference type="PANTHER" id="PTHR18964">
    <property type="entry name" value="ROK (REPRESSOR, ORF, KINASE) FAMILY"/>
    <property type="match status" value="1"/>
</dbReference>
<dbReference type="InterPro" id="IPR000600">
    <property type="entry name" value="ROK"/>
</dbReference>
<evidence type="ECO:0000256" key="1">
    <source>
        <dbReference type="ARBA" id="ARBA00006479"/>
    </source>
</evidence>
<sequence length="411" mass="41546">MLAGVNTGDTTTINLPAATRAPVAAVGPTMMRTTNQRVILDLLYARGASTRPQLARLAGLSQPTILAALAGLVADGLVREAGRPEAGIGRPAQLYEADPAAGCALGIDVGRRWIRLALCDLAGTQLARADVANPATTSSDLVDAIAGASSALLAEAGIDGPPTHTAIAAPGVFEKSRRAVKYADNVPEWQRPGLADALREHVGSAITIENDANLAAVAEHVQGAGVGASHLAYLHVGSGIGLGIVVDGEIYHGASGAAGEIAYLPIGVDPDDAVAPARGLLEERAAADSVARYAVAAGMPADVSSADVFAAARAGDGRALVAVRTEAHQLASVVAAISAFLDPELILVGGGVGQNLDLLQPALEERVAALTPLRTPLAAATLGEESILRGALVTGLRAARESAYTGRTGRS</sequence>
<dbReference type="PANTHER" id="PTHR18964:SF149">
    <property type="entry name" value="BIFUNCTIONAL UDP-N-ACETYLGLUCOSAMINE 2-EPIMERASE_N-ACETYLMANNOSAMINE KINASE"/>
    <property type="match status" value="1"/>
</dbReference>
<name>A0A2M9CET3_9CELL</name>
<dbReference type="Proteomes" id="UP000231693">
    <property type="component" value="Unassembled WGS sequence"/>
</dbReference>
<evidence type="ECO:0000313" key="2">
    <source>
        <dbReference type="EMBL" id="PJJ70434.1"/>
    </source>
</evidence>
<dbReference type="EMBL" id="PGFE01000003">
    <property type="protein sequence ID" value="PJJ70434.1"/>
    <property type="molecule type" value="Genomic_DNA"/>
</dbReference>
<dbReference type="AlphaFoldDB" id="A0A2M9CET3"/>
<keyword evidence="2" id="KW-0418">Kinase</keyword>